<dbReference type="PROSITE" id="PS50878">
    <property type="entry name" value="RT_POL"/>
    <property type="match status" value="1"/>
</dbReference>
<reference evidence="2" key="2">
    <citation type="journal article" date="2024" name="Plant">
        <title>Genomic evolution and insights into agronomic trait innovations of Sesamum species.</title>
        <authorList>
            <person name="Miao H."/>
            <person name="Wang L."/>
            <person name="Qu L."/>
            <person name="Liu H."/>
            <person name="Sun Y."/>
            <person name="Le M."/>
            <person name="Wang Q."/>
            <person name="Wei S."/>
            <person name="Zheng Y."/>
            <person name="Lin W."/>
            <person name="Duan Y."/>
            <person name="Cao H."/>
            <person name="Xiong S."/>
            <person name="Wang X."/>
            <person name="Wei L."/>
            <person name="Li C."/>
            <person name="Ma Q."/>
            <person name="Ju M."/>
            <person name="Zhao R."/>
            <person name="Li G."/>
            <person name="Mu C."/>
            <person name="Tian Q."/>
            <person name="Mei H."/>
            <person name="Zhang T."/>
            <person name="Gao T."/>
            <person name="Zhang H."/>
        </authorList>
    </citation>
    <scope>NUCLEOTIDE SEQUENCE</scope>
    <source>
        <strain evidence="2">G02</strain>
    </source>
</reference>
<name>A0AAW2IZX9_SESRA</name>
<comment type="caution">
    <text evidence="2">The sequence shown here is derived from an EMBL/GenBank/DDBJ whole genome shotgun (WGS) entry which is preliminary data.</text>
</comment>
<dbReference type="InterPro" id="IPR000477">
    <property type="entry name" value="RT_dom"/>
</dbReference>
<reference evidence="2" key="1">
    <citation type="submission" date="2020-06" db="EMBL/GenBank/DDBJ databases">
        <authorList>
            <person name="Li T."/>
            <person name="Hu X."/>
            <person name="Zhang T."/>
            <person name="Song X."/>
            <person name="Zhang H."/>
            <person name="Dai N."/>
            <person name="Sheng W."/>
            <person name="Hou X."/>
            <person name="Wei L."/>
        </authorList>
    </citation>
    <scope>NUCLEOTIDE SEQUENCE</scope>
    <source>
        <strain evidence="2">G02</strain>
        <tissue evidence="2">Leaf</tissue>
    </source>
</reference>
<organism evidence="2">
    <name type="scientific">Sesamum radiatum</name>
    <name type="common">Black benniseed</name>
    <dbReference type="NCBI Taxonomy" id="300843"/>
    <lineage>
        <taxon>Eukaryota</taxon>
        <taxon>Viridiplantae</taxon>
        <taxon>Streptophyta</taxon>
        <taxon>Embryophyta</taxon>
        <taxon>Tracheophyta</taxon>
        <taxon>Spermatophyta</taxon>
        <taxon>Magnoliopsida</taxon>
        <taxon>eudicotyledons</taxon>
        <taxon>Gunneridae</taxon>
        <taxon>Pentapetalae</taxon>
        <taxon>asterids</taxon>
        <taxon>lamiids</taxon>
        <taxon>Lamiales</taxon>
        <taxon>Pedaliaceae</taxon>
        <taxon>Sesamum</taxon>
    </lineage>
</organism>
<dbReference type="PANTHER" id="PTHR33116:SF80">
    <property type="entry name" value="REVERSE TRANSCRIPTASE ZINC-BINDING DOMAIN-CONTAINING PROTEIN"/>
    <property type="match status" value="1"/>
</dbReference>
<evidence type="ECO:0000313" key="2">
    <source>
        <dbReference type="EMBL" id="KAL0287687.1"/>
    </source>
</evidence>
<dbReference type="EMBL" id="JACGWJ010000852">
    <property type="protein sequence ID" value="KAL0287687.1"/>
    <property type="molecule type" value="Genomic_DNA"/>
</dbReference>
<dbReference type="AlphaFoldDB" id="A0AAW2IZX9"/>
<feature type="domain" description="Reverse transcriptase" evidence="1">
    <location>
        <begin position="1"/>
        <end position="225"/>
    </location>
</feature>
<dbReference type="Pfam" id="PF00078">
    <property type="entry name" value="RVT_1"/>
    <property type="match status" value="1"/>
</dbReference>
<accession>A0AAW2IZX9</accession>
<protein>
    <recommendedName>
        <fullName evidence="1">Reverse transcriptase domain-containing protein</fullName>
    </recommendedName>
</protein>
<evidence type="ECO:0000259" key="1">
    <source>
        <dbReference type="PROSITE" id="PS50878"/>
    </source>
</evidence>
<dbReference type="PANTHER" id="PTHR33116">
    <property type="entry name" value="REVERSE TRANSCRIPTASE ZINC-BINDING DOMAIN-CONTAINING PROTEIN-RELATED-RELATED"/>
    <property type="match status" value="1"/>
</dbReference>
<gene>
    <name evidence="2" type="ORF">Sradi_7118900</name>
</gene>
<proteinExistence type="predicted"/>
<dbReference type="CDD" id="cd01650">
    <property type="entry name" value="RT_nLTR_like"/>
    <property type="match status" value="1"/>
</dbReference>
<sequence>MPRSFTATTIVLIAKVDSPQTWNDFRPISLCNVTNKILSKLLYRKISQTLPDLISPSQSGFVLGRLISDNILLAQEMIHHLDLRYKHSNLVIKLDMSKVYDRVSWDFLFNVMQTVGIKTGGPISPALFILAAEVFSKGLDFLFTAQPDIFYQTRCAIKPSHLSYADNVINFTNCKETGLTRLKQFLRRYENTSGQKINYTKSAFIPEKKASLIAQRIKAITGFTMKVLPITYLRAPLYKGNKRKSLYVNLIDKVRAKIAGWELCYLSYGGPLQLIKIVLTSMPIPLIQVLNPPVSTLQKLEQLFAKFFWGSTTEQRKFIGLSGTMFVTPLKKVDCESETSEIWPQDSLINSGGERGSIIPFGHISLLANITRDILR</sequence>